<organism evidence="2">
    <name type="scientific">Ditylum brightwellii</name>
    <dbReference type="NCBI Taxonomy" id="49249"/>
    <lineage>
        <taxon>Eukaryota</taxon>
        <taxon>Sar</taxon>
        <taxon>Stramenopiles</taxon>
        <taxon>Ochrophyta</taxon>
        <taxon>Bacillariophyta</taxon>
        <taxon>Mediophyceae</taxon>
        <taxon>Lithodesmiophycidae</taxon>
        <taxon>Lithodesmiales</taxon>
        <taxon>Lithodesmiaceae</taxon>
        <taxon>Ditylum</taxon>
    </lineage>
</organism>
<feature type="region of interest" description="Disordered" evidence="1">
    <location>
        <begin position="145"/>
        <end position="164"/>
    </location>
</feature>
<dbReference type="EMBL" id="HBGN01023197">
    <property type="protein sequence ID" value="CAD9337485.1"/>
    <property type="molecule type" value="Transcribed_RNA"/>
</dbReference>
<sequence length="189" mass="20756">MICGRRLTQCTCQIRSAKSWDGPGGQRARIAAQSAALKSQRPAMPKPSTPSLQAPREKREKSVAVGKSRDLPENAADIEERGDPSLKEERAAKERLQGGRDVQLFDGEDNSDEVEHERKVVHGSKASGPLAPEVHRSRPIIDLLWGGVQPDEGDPGQEEKQGDRLQVLEANHHALTVKGRRQKIVCLVP</sequence>
<evidence type="ECO:0000256" key="1">
    <source>
        <dbReference type="SAM" id="MobiDB-lite"/>
    </source>
</evidence>
<feature type="region of interest" description="Disordered" evidence="1">
    <location>
        <begin position="17"/>
        <end position="135"/>
    </location>
</feature>
<proteinExistence type="predicted"/>
<dbReference type="AlphaFoldDB" id="A0A7S2EIP6"/>
<protein>
    <submittedName>
        <fullName evidence="2">Uncharacterized protein</fullName>
    </submittedName>
</protein>
<feature type="compositionally biased region" description="Basic and acidic residues" evidence="1">
    <location>
        <begin position="55"/>
        <end position="98"/>
    </location>
</feature>
<accession>A0A7S2EIP6</accession>
<name>A0A7S2EIP6_9STRA</name>
<evidence type="ECO:0000313" key="2">
    <source>
        <dbReference type="EMBL" id="CAD9337485.1"/>
    </source>
</evidence>
<reference evidence="2" key="1">
    <citation type="submission" date="2021-01" db="EMBL/GenBank/DDBJ databases">
        <authorList>
            <person name="Corre E."/>
            <person name="Pelletier E."/>
            <person name="Niang G."/>
            <person name="Scheremetjew M."/>
            <person name="Finn R."/>
            <person name="Kale V."/>
            <person name="Holt S."/>
            <person name="Cochrane G."/>
            <person name="Meng A."/>
            <person name="Brown T."/>
            <person name="Cohen L."/>
        </authorList>
    </citation>
    <scope>NUCLEOTIDE SEQUENCE</scope>
    <source>
        <strain evidence="2">Pop2</strain>
    </source>
</reference>
<gene>
    <name evidence="2" type="ORF">DBRI1063_LOCUS14810</name>
</gene>